<evidence type="ECO:0000313" key="7">
    <source>
        <dbReference type="EMBL" id="PMD27549.1"/>
    </source>
</evidence>
<dbReference type="CDD" id="cd21789">
    <property type="entry name" value="Rad21_Rec8_M_SpRec8p-like"/>
    <property type="match status" value="1"/>
</dbReference>
<evidence type="ECO:0008006" key="9">
    <source>
        <dbReference type="Google" id="ProtNLM"/>
    </source>
</evidence>
<dbReference type="SUPFAM" id="SSF46785">
    <property type="entry name" value="Winged helix' DNA-binding domain"/>
    <property type="match status" value="1"/>
</dbReference>
<feature type="domain" description="Rad21/Rec8-like protein N-terminal" evidence="6">
    <location>
        <begin position="1"/>
        <end position="111"/>
    </location>
</feature>
<dbReference type="AlphaFoldDB" id="A0A2J6QMT2"/>
<keyword evidence="8" id="KW-1185">Reference proteome</keyword>
<dbReference type="Pfam" id="PF04825">
    <property type="entry name" value="Rad21_Rec8_N"/>
    <property type="match status" value="1"/>
</dbReference>
<organism evidence="7 8">
    <name type="scientific">Hyaloscypha hepaticicola</name>
    <dbReference type="NCBI Taxonomy" id="2082293"/>
    <lineage>
        <taxon>Eukaryota</taxon>
        <taxon>Fungi</taxon>
        <taxon>Dikarya</taxon>
        <taxon>Ascomycota</taxon>
        <taxon>Pezizomycotina</taxon>
        <taxon>Leotiomycetes</taxon>
        <taxon>Helotiales</taxon>
        <taxon>Hyaloscyphaceae</taxon>
        <taxon>Hyaloscypha</taxon>
    </lineage>
</organism>
<feature type="compositionally biased region" description="Basic and acidic residues" evidence="4">
    <location>
        <begin position="465"/>
        <end position="474"/>
    </location>
</feature>
<accession>A0A2J6QMT2</accession>
<evidence type="ECO:0000313" key="8">
    <source>
        <dbReference type="Proteomes" id="UP000235672"/>
    </source>
</evidence>
<dbReference type="GO" id="GO:0005634">
    <property type="term" value="C:nucleus"/>
    <property type="evidence" value="ECO:0007669"/>
    <property type="project" value="UniProtKB-SubCell"/>
</dbReference>
<keyword evidence="3" id="KW-0539">Nucleus</keyword>
<evidence type="ECO:0000256" key="4">
    <source>
        <dbReference type="SAM" id="MobiDB-lite"/>
    </source>
</evidence>
<dbReference type="InterPro" id="IPR039781">
    <property type="entry name" value="Rad21/Rec8-like"/>
</dbReference>
<feature type="region of interest" description="Disordered" evidence="4">
    <location>
        <begin position="495"/>
        <end position="565"/>
    </location>
</feature>
<dbReference type="PANTHER" id="PTHR12585:SF70">
    <property type="entry name" value="RAD21_REC8 N TERMINAL DOMAIN PROTEIN (AFU_ORTHOLOGUE AFUA_6G02900)"/>
    <property type="match status" value="1"/>
</dbReference>
<dbReference type="EMBL" id="KZ613465">
    <property type="protein sequence ID" value="PMD27549.1"/>
    <property type="molecule type" value="Genomic_DNA"/>
</dbReference>
<feature type="compositionally biased region" description="Low complexity" evidence="4">
    <location>
        <begin position="160"/>
        <end position="170"/>
    </location>
</feature>
<dbReference type="GO" id="GO:0007064">
    <property type="term" value="P:mitotic sister chromatid cohesion"/>
    <property type="evidence" value="ECO:0007669"/>
    <property type="project" value="TreeGrafter"/>
</dbReference>
<evidence type="ECO:0000259" key="5">
    <source>
        <dbReference type="Pfam" id="PF04824"/>
    </source>
</evidence>
<dbReference type="STRING" id="1745343.A0A2J6QMT2"/>
<dbReference type="GO" id="GO:0030892">
    <property type="term" value="C:mitotic cohesin complex"/>
    <property type="evidence" value="ECO:0007669"/>
    <property type="project" value="TreeGrafter"/>
</dbReference>
<feature type="compositionally biased region" description="Polar residues" evidence="4">
    <location>
        <begin position="524"/>
        <end position="540"/>
    </location>
</feature>
<dbReference type="Proteomes" id="UP000235672">
    <property type="component" value="Unassembled WGS sequence"/>
</dbReference>
<feature type="region of interest" description="Disordered" evidence="4">
    <location>
        <begin position="241"/>
        <end position="266"/>
    </location>
</feature>
<dbReference type="InterPro" id="IPR036390">
    <property type="entry name" value="WH_DNA-bd_sf"/>
</dbReference>
<dbReference type="InterPro" id="IPR006910">
    <property type="entry name" value="Rad21_Rec8_N"/>
</dbReference>
<dbReference type="GO" id="GO:0003682">
    <property type="term" value="F:chromatin binding"/>
    <property type="evidence" value="ECO:0007669"/>
    <property type="project" value="TreeGrafter"/>
</dbReference>
<comment type="similarity">
    <text evidence="2">Belongs to the rad21 family.</text>
</comment>
<evidence type="ECO:0000256" key="3">
    <source>
        <dbReference type="ARBA" id="ARBA00023242"/>
    </source>
</evidence>
<protein>
    <recommendedName>
        <fullName evidence="9">Rad21/Rec8-like protein N-terminal domain-containing protein</fullName>
    </recommendedName>
</protein>
<feature type="domain" description="Rad21/Rec8-like protein C-terminal eukaryotic" evidence="5">
    <location>
        <begin position="694"/>
        <end position="735"/>
    </location>
</feature>
<evidence type="ECO:0000256" key="2">
    <source>
        <dbReference type="ARBA" id="ARBA00009870"/>
    </source>
</evidence>
<feature type="region of interest" description="Disordered" evidence="4">
    <location>
        <begin position="435"/>
        <end position="474"/>
    </location>
</feature>
<name>A0A2J6QMT2_9HELO</name>
<gene>
    <name evidence="7" type="ORF">NA56DRAFT_721265</name>
</gene>
<feature type="region of interest" description="Disordered" evidence="4">
    <location>
        <begin position="595"/>
        <end position="615"/>
    </location>
</feature>
<dbReference type="PANTHER" id="PTHR12585">
    <property type="entry name" value="SCC1 / RAD21 FAMILY MEMBER"/>
    <property type="match status" value="1"/>
</dbReference>
<comment type="subcellular location">
    <subcellularLocation>
        <location evidence="1">Nucleus</location>
    </subcellularLocation>
</comment>
<feature type="region of interest" description="Disordered" evidence="4">
    <location>
        <begin position="327"/>
        <end position="346"/>
    </location>
</feature>
<evidence type="ECO:0000256" key="1">
    <source>
        <dbReference type="ARBA" id="ARBA00004123"/>
    </source>
</evidence>
<sequence length="738" mass="79550">MFYSHEILTSRKYGVATVWLVATLGAKSSTKKVTRKAILDVNVKKACETIMEPEAPMALRLQSNLLYGVSKVHYQQWEYLLADTQTANNNIRSLLKVVRNDGINPTAGKARPEQLILLDDPAFLPENGLPIFDFSNLDLDPKGDSQRSSQSMLSVRHRSGSASSSNGPSVLGLNIPSSSNGGAGTYQLPDPFHQPSGQNNVGLGLNVFGDDEVAIYNDDEILFDFGDDGELRDIPASERQALRAGSVRPQGRLGSDSAVSGRVRKEHEDGLAGRALAIMDGDGDFNMFQYDDDQQMLPGADPFPVMTGALGAADRPLNLQDEDRVISEEPSSEYAGAPQKRKKTKAKKKVVVLDKSHEINNGTLSQWQKEYAAHQVADTLLKVNKKAASVAKKNAFHFVVGSGLNGVGEGIGSAKFASPLEMFSGASLLAKITGEPTPSYTGLEPKKGSKRAHTDEDDEEQIDTLSKRARDDEVGRAYEDGGMILNMDFEPDVNNNGFEQSIEHGRDAPSALPDYPSSAMPWNVSASLHSHQRGQSSSIQGRAGVLGSQPGSVGRRLTSASPLIGRGSALPGDLEQFSQLMDDPMVMYGRDDEDLASQSQAPGFGGLGGGVSSSQAGGHEEFEIFGAAAGVDTQTAGSSQWVKLALDRESNNFFEYVKNTINEKLGDELDVDGDPLGAQELGEKSVTFEELFVPENNSCIVAAQAFYHVLCIATKNCVWVQQTVEDMEPYGEIRIGIV</sequence>
<reference evidence="7 8" key="1">
    <citation type="submission" date="2016-05" db="EMBL/GenBank/DDBJ databases">
        <title>A degradative enzymes factory behind the ericoid mycorrhizal symbiosis.</title>
        <authorList>
            <consortium name="DOE Joint Genome Institute"/>
            <person name="Martino E."/>
            <person name="Morin E."/>
            <person name="Grelet G."/>
            <person name="Kuo A."/>
            <person name="Kohler A."/>
            <person name="Daghino S."/>
            <person name="Barry K."/>
            <person name="Choi C."/>
            <person name="Cichocki N."/>
            <person name="Clum A."/>
            <person name="Copeland A."/>
            <person name="Hainaut M."/>
            <person name="Haridas S."/>
            <person name="Labutti K."/>
            <person name="Lindquist E."/>
            <person name="Lipzen A."/>
            <person name="Khouja H.-R."/>
            <person name="Murat C."/>
            <person name="Ohm R."/>
            <person name="Olson A."/>
            <person name="Spatafora J."/>
            <person name="Veneault-Fourrey C."/>
            <person name="Henrissat B."/>
            <person name="Grigoriev I."/>
            <person name="Martin F."/>
            <person name="Perotto S."/>
        </authorList>
    </citation>
    <scope>NUCLEOTIDE SEQUENCE [LARGE SCALE GENOMIC DNA]</scope>
    <source>
        <strain evidence="7 8">UAMH 7357</strain>
    </source>
</reference>
<dbReference type="InterPro" id="IPR006909">
    <property type="entry name" value="Rad21/Rec8_C_eu"/>
</dbReference>
<evidence type="ECO:0000259" key="6">
    <source>
        <dbReference type="Pfam" id="PF04825"/>
    </source>
</evidence>
<dbReference type="OrthoDB" id="5427633at2759"/>
<proteinExistence type="inferred from homology"/>
<dbReference type="Pfam" id="PF04824">
    <property type="entry name" value="Rad21_Rec8"/>
    <property type="match status" value="1"/>
</dbReference>
<feature type="region of interest" description="Disordered" evidence="4">
    <location>
        <begin position="142"/>
        <end position="197"/>
    </location>
</feature>